<gene>
    <name evidence="21" type="ORF">SDJN03_01280</name>
</gene>
<keyword evidence="9" id="KW-0677">Repeat</keyword>
<dbReference type="GO" id="GO:0004674">
    <property type="term" value="F:protein serine/threonine kinase activity"/>
    <property type="evidence" value="ECO:0007669"/>
    <property type="project" value="UniProtKB-KW"/>
</dbReference>
<reference evidence="21 22" key="1">
    <citation type="journal article" date="2021" name="Hortic Res">
        <title>The domestication of Cucurbita argyrosperma as revealed by the genome of its wild relative.</title>
        <authorList>
            <person name="Barrera-Redondo J."/>
            <person name="Sanchez-de la Vega G."/>
            <person name="Aguirre-Liguori J.A."/>
            <person name="Castellanos-Morales G."/>
            <person name="Gutierrez-Guerrero Y.T."/>
            <person name="Aguirre-Dugua X."/>
            <person name="Aguirre-Planter E."/>
            <person name="Tenaillon M.I."/>
            <person name="Lira-Saade R."/>
            <person name="Eguiarte L.E."/>
        </authorList>
    </citation>
    <scope>NUCLEOTIDE SEQUENCE [LARGE SCALE GENOMIC DNA]</scope>
    <source>
        <strain evidence="21">JBR-2021</strain>
    </source>
</reference>
<dbReference type="GO" id="GO:0016020">
    <property type="term" value="C:membrane"/>
    <property type="evidence" value="ECO:0007669"/>
    <property type="project" value="UniProtKB-SubCell"/>
</dbReference>
<proteinExistence type="predicted"/>
<comment type="caution">
    <text evidence="21">The sequence shown here is derived from an EMBL/GenBank/DDBJ whole genome shotgun (WGS) entry which is preliminary data.</text>
</comment>
<dbReference type="SMART" id="SM00220">
    <property type="entry name" value="S_TKc"/>
    <property type="match status" value="1"/>
</dbReference>
<dbReference type="PANTHER" id="PTHR48006">
    <property type="entry name" value="LEUCINE-RICH REPEAT-CONTAINING PROTEIN DDB_G0281931-RELATED"/>
    <property type="match status" value="1"/>
</dbReference>
<dbReference type="Proteomes" id="UP000685013">
    <property type="component" value="Chromosome 1"/>
</dbReference>
<evidence type="ECO:0000259" key="20">
    <source>
        <dbReference type="PROSITE" id="PS50011"/>
    </source>
</evidence>
<keyword evidence="10" id="KW-0547">Nucleotide-binding</keyword>
<evidence type="ECO:0000256" key="12">
    <source>
        <dbReference type="ARBA" id="ARBA00022840"/>
    </source>
</evidence>
<evidence type="ECO:0000256" key="18">
    <source>
        <dbReference type="ARBA" id="ARBA00048679"/>
    </source>
</evidence>
<dbReference type="PANTHER" id="PTHR48006:SF60">
    <property type="entry name" value="PROTEIN KINASE DOMAIN-CONTAINING PROTEIN"/>
    <property type="match status" value="1"/>
</dbReference>
<evidence type="ECO:0000256" key="10">
    <source>
        <dbReference type="ARBA" id="ARBA00022741"/>
    </source>
</evidence>
<name>A0AAV6P657_9ROSI</name>
<keyword evidence="8" id="KW-0732">Signal</keyword>
<evidence type="ECO:0000313" key="22">
    <source>
        <dbReference type="Proteomes" id="UP000685013"/>
    </source>
</evidence>
<evidence type="ECO:0000256" key="8">
    <source>
        <dbReference type="ARBA" id="ARBA00022729"/>
    </source>
</evidence>
<dbReference type="Pfam" id="PF11721">
    <property type="entry name" value="Malectin"/>
    <property type="match status" value="2"/>
</dbReference>
<feature type="non-terminal residue" evidence="21">
    <location>
        <position position="1"/>
    </location>
</feature>
<keyword evidence="12" id="KW-0067">ATP-binding</keyword>
<dbReference type="InterPro" id="IPR001245">
    <property type="entry name" value="Ser-Thr/Tyr_kinase_cat_dom"/>
</dbReference>
<keyword evidence="6" id="KW-0808">Transferase</keyword>
<feature type="transmembrane region" description="Helical" evidence="19">
    <location>
        <begin position="1456"/>
        <end position="1479"/>
    </location>
</feature>
<dbReference type="FunFam" id="3.80.10.10:FF:000095">
    <property type="entry name" value="LRR receptor-like serine/threonine-protein kinase GSO1"/>
    <property type="match status" value="2"/>
</dbReference>
<evidence type="ECO:0000256" key="16">
    <source>
        <dbReference type="ARBA" id="ARBA00023180"/>
    </source>
</evidence>
<evidence type="ECO:0000256" key="9">
    <source>
        <dbReference type="ARBA" id="ARBA00022737"/>
    </source>
</evidence>
<dbReference type="PROSITE" id="PS50011">
    <property type="entry name" value="PROTEIN_KINASE_DOM"/>
    <property type="match status" value="1"/>
</dbReference>
<dbReference type="InterPro" id="IPR008271">
    <property type="entry name" value="Ser/Thr_kinase_AS"/>
</dbReference>
<organism evidence="21 22">
    <name type="scientific">Cucurbita argyrosperma subsp. sororia</name>
    <dbReference type="NCBI Taxonomy" id="37648"/>
    <lineage>
        <taxon>Eukaryota</taxon>
        <taxon>Viridiplantae</taxon>
        <taxon>Streptophyta</taxon>
        <taxon>Embryophyta</taxon>
        <taxon>Tracheophyta</taxon>
        <taxon>Spermatophyta</taxon>
        <taxon>Magnoliopsida</taxon>
        <taxon>eudicotyledons</taxon>
        <taxon>Gunneridae</taxon>
        <taxon>Pentapetalae</taxon>
        <taxon>rosids</taxon>
        <taxon>fabids</taxon>
        <taxon>Cucurbitales</taxon>
        <taxon>Cucurbitaceae</taxon>
        <taxon>Cucurbiteae</taxon>
        <taxon>Cucurbita</taxon>
    </lineage>
</organism>
<keyword evidence="7 19" id="KW-0812">Transmembrane</keyword>
<keyword evidence="4" id="KW-0597">Phosphoprotein</keyword>
<evidence type="ECO:0000256" key="11">
    <source>
        <dbReference type="ARBA" id="ARBA00022777"/>
    </source>
</evidence>
<evidence type="ECO:0000256" key="5">
    <source>
        <dbReference type="ARBA" id="ARBA00022614"/>
    </source>
</evidence>
<dbReference type="SMART" id="SM00369">
    <property type="entry name" value="LRR_TYP"/>
    <property type="match status" value="7"/>
</dbReference>
<dbReference type="FunFam" id="1.10.510.10:FF:001023">
    <property type="entry name" value="Os07g0541700 protein"/>
    <property type="match status" value="1"/>
</dbReference>
<sequence length="1693" mass="187211">MDFGASNFSNRVLVLVFGFLVFNFFVGFGSHAQPLPEQEVRALQAISRELRNLNWNVHQNSCINGDGFSNRIIDGTDILREVNCTCTATDCRVTSIRLKGLNLVGTMPAAFANLTRLQRIDLTRNLISGSIPREFARIPLVDLSMLGNRLSGSIPPEIGDIATLEHLVLENNLLGGNLPESLGRLSRLQRLLLSANNFTGSIPNSYGNLRNLTDFRIDGNNVSGKLPEFIGNWTKLERLDIQGTSMENPIPRGISELKNLTELRITDLKGPATSFPNLTQLTSLEELVLRNCLIEDRIPEYIGMFSRLKTLDLSFNELSGPIPDTFQNLAGVTRFLFLTNNSLSGQVPGWILSSERSIDLSYNNFTGSPVSSCQQSDVNLVSSYSSAMNETVSWCLRKDLPCPIGTRFHSLFINCGGQRMELDGNAYEEDVTLGGKSNFLSFSDRWAYSSTGVFLGNESADYRVTSSNASIPSIYQTARLAPLSLKYYGLCLRRGSYNVKLHFAEIMFTADQTFSSLGERIFDISIQGNLVRKDFNILKEVGVGESFTLEEPNILVNGSTLEIHLYWAGKGTTAIPRRGVYGPLISGITVTPNFDVDTGALSAGAIAGIVVGSFVFVVLVLAVLRWKGYLGGKDAEDSELKALDLKTGYFSLRQIKAATKNFDPTYKIGEGGFGPVYKGVLPKEEFVYLLDWAYVLQEQGNVLELVDPSLESHYSKEEVMRMIHIALLCTNPSPTLRPTMSSVVSMLEGKIAVQAPIIKRSAVEQDARFKAFERLSQDSISMTSISTSSQGIPMQKSTHRFLVQLERIPSASVQEHRVELPTSWAGWACLSPKVLVIWDMDFCAWALRSVRVRVLVSGLLLFSYILEFGTDAQLLPEQEVRALQEISAKLKNLNWKVHQNSCINGDGFSNVFTNFTHMREVNCTCNTTCRVTSIRLKGLNLVGNLPVAFANLTQLRVLDLTYNLISGSIPWEFARIPLVTFAMIGNQLSGQIPPEIGDITSLEELVLADNQIGGNLPASLGKLSRLSRILLSSNNITGAIPKSFGNLRNLTEFRMDGTNISGKIPDFIGNWTNLKILYLQGTSLENPIPAAISELKNLTDLIISDLQGPQISFPNLTQMTSLQTLVLRNCLIEGRIPEYIGQFNVLRILDLSFNRLSGSIPRTFENLLLVHKVQFMFLTNNSLSGQVPEWIVNAGNSGRNIDLSYNNFTELPNFSCTQSNSVNLISSSATRNGNDDWCLMKDLPCPTGNRFHSLFINCGGRSMELNGSEYKADDTQGGSSSARFFSSAERWGYSSTGLYLRNEHLPYIVSTSNSNGRAASSIYATARLSPLSLKYYGFCMRNGSYNVKLHFAEIMFTADQTYTSLGRRIFDISIQGNLIRKDFNIMENAGGVGKSFILEEPNIAVNGSTLEIHLYWAGKGTDSIPVIGVYGPLISAITVTPNFDVGTNVENETRGLSAGAIAGIVIGIFLFVVFVLAVLRWKGYLGRKEAEDDELRDLKLQTGYFSLRQIKAATNNFDSTHKIGEGGFGPVYKGVLSDGTSIAVKQLSSKSKQGNREFITEIGMISALQHPNLVKLYGCCIEGSQLMLIYEYLENNNLARALFDPEKHSLHLDWPIRMKICLGIAKGLAYLHEESLLKVVHRDIKATNVLLDKSLNAKISDFGLAKLHEEENTHIITRIAGTMYVSLYISFYC</sequence>
<evidence type="ECO:0000256" key="17">
    <source>
        <dbReference type="ARBA" id="ARBA00047899"/>
    </source>
</evidence>
<evidence type="ECO:0000313" key="21">
    <source>
        <dbReference type="EMBL" id="KAG6607938.1"/>
    </source>
</evidence>
<dbReference type="InterPro" id="IPR051824">
    <property type="entry name" value="LRR_Rcpt-Like_S/T_Kinase"/>
</dbReference>
<evidence type="ECO:0000256" key="19">
    <source>
        <dbReference type="SAM" id="Phobius"/>
    </source>
</evidence>
<feature type="domain" description="Protein kinase" evidence="20">
    <location>
        <begin position="1517"/>
        <end position="1693"/>
    </location>
</feature>
<evidence type="ECO:0000256" key="2">
    <source>
        <dbReference type="ARBA" id="ARBA00012513"/>
    </source>
</evidence>
<comment type="subcellular location">
    <subcellularLocation>
        <location evidence="1">Membrane</location>
        <topology evidence="1">Single-pass type I membrane protein</topology>
    </subcellularLocation>
</comment>
<keyword evidence="3" id="KW-0723">Serine/threonine-protein kinase</keyword>
<dbReference type="Pfam" id="PF00560">
    <property type="entry name" value="LRR_1"/>
    <property type="match status" value="3"/>
</dbReference>
<dbReference type="Pfam" id="PF13855">
    <property type="entry name" value="LRR_8"/>
    <property type="match status" value="1"/>
</dbReference>
<dbReference type="GO" id="GO:0005524">
    <property type="term" value="F:ATP binding"/>
    <property type="evidence" value="ECO:0007669"/>
    <property type="project" value="UniProtKB-KW"/>
</dbReference>
<evidence type="ECO:0000256" key="4">
    <source>
        <dbReference type="ARBA" id="ARBA00022553"/>
    </source>
</evidence>
<dbReference type="Pfam" id="PF07714">
    <property type="entry name" value="PK_Tyr_Ser-Thr"/>
    <property type="match status" value="1"/>
</dbReference>
<dbReference type="Pfam" id="PF23598">
    <property type="entry name" value="LRR_14"/>
    <property type="match status" value="1"/>
</dbReference>
<dbReference type="FunFam" id="3.30.200.20:FF:000217">
    <property type="entry name" value="probable LRR receptor-like serine/threonine-protein kinase At1g53430"/>
    <property type="match status" value="1"/>
</dbReference>
<evidence type="ECO:0000256" key="14">
    <source>
        <dbReference type="ARBA" id="ARBA00023136"/>
    </source>
</evidence>
<dbReference type="PROSITE" id="PS00108">
    <property type="entry name" value="PROTEIN_KINASE_ST"/>
    <property type="match status" value="1"/>
</dbReference>
<keyword evidence="13 19" id="KW-1133">Transmembrane helix</keyword>
<keyword evidence="15 21" id="KW-0675">Receptor</keyword>
<evidence type="ECO:0000256" key="15">
    <source>
        <dbReference type="ARBA" id="ARBA00023170"/>
    </source>
</evidence>
<dbReference type="InterPro" id="IPR021720">
    <property type="entry name" value="Malectin_dom"/>
</dbReference>
<evidence type="ECO:0000256" key="1">
    <source>
        <dbReference type="ARBA" id="ARBA00004479"/>
    </source>
</evidence>
<comment type="catalytic activity">
    <reaction evidence="18">
        <text>L-seryl-[protein] + ATP = O-phospho-L-seryl-[protein] + ADP + H(+)</text>
        <dbReference type="Rhea" id="RHEA:17989"/>
        <dbReference type="Rhea" id="RHEA-COMP:9863"/>
        <dbReference type="Rhea" id="RHEA-COMP:11604"/>
        <dbReference type="ChEBI" id="CHEBI:15378"/>
        <dbReference type="ChEBI" id="CHEBI:29999"/>
        <dbReference type="ChEBI" id="CHEBI:30616"/>
        <dbReference type="ChEBI" id="CHEBI:83421"/>
        <dbReference type="ChEBI" id="CHEBI:456216"/>
        <dbReference type="EC" id="2.7.11.1"/>
    </reaction>
</comment>
<feature type="transmembrane region" description="Helical" evidence="19">
    <location>
        <begin position="850"/>
        <end position="866"/>
    </location>
</feature>
<comment type="catalytic activity">
    <reaction evidence="17">
        <text>L-threonyl-[protein] + ATP = O-phospho-L-threonyl-[protein] + ADP + H(+)</text>
        <dbReference type="Rhea" id="RHEA:46608"/>
        <dbReference type="Rhea" id="RHEA-COMP:11060"/>
        <dbReference type="Rhea" id="RHEA-COMP:11605"/>
        <dbReference type="ChEBI" id="CHEBI:15378"/>
        <dbReference type="ChEBI" id="CHEBI:30013"/>
        <dbReference type="ChEBI" id="CHEBI:30616"/>
        <dbReference type="ChEBI" id="CHEBI:61977"/>
        <dbReference type="ChEBI" id="CHEBI:456216"/>
        <dbReference type="EC" id="2.7.11.1"/>
    </reaction>
</comment>
<keyword evidence="11 21" id="KW-0418">Kinase</keyword>
<evidence type="ECO:0000256" key="6">
    <source>
        <dbReference type="ARBA" id="ARBA00022679"/>
    </source>
</evidence>
<dbReference type="InterPro" id="IPR003591">
    <property type="entry name" value="Leu-rich_rpt_typical-subtyp"/>
</dbReference>
<keyword evidence="22" id="KW-1185">Reference proteome</keyword>
<evidence type="ECO:0000256" key="13">
    <source>
        <dbReference type="ARBA" id="ARBA00022989"/>
    </source>
</evidence>
<evidence type="ECO:0000256" key="3">
    <source>
        <dbReference type="ARBA" id="ARBA00022527"/>
    </source>
</evidence>
<protein>
    <recommendedName>
        <fullName evidence="2">non-specific serine/threonine protein kinase</fullName>
        <ecNumber evidence="2">2.7.11.1</ecNumber>
    </recommendedName>
</protein>
<dbReference type="InterPro" id="IPR000719">
    <property type="entry name" value="Prot_kinase_dom"/>
</dbReference>
<dbReference type="EC" id="2.7.11.1" evidence="2"/>
<feature type="transmembrane region" description="Helical" evidence="19">
    <location>
        <begin position="600"/>
        <end position="624"/>
    </location>
</feature>
<evidence type="ECO:0000256" key="7">
    <source>
        <dbReference type="ARBA" id="ARBA00022692"/>
    </source>
</evidence>
<dbReference type="InterPro" id="IPR001611">
    <property type="entry name" value="Leu-rich_rpt"/>
</dbReference>
<keyword evidence="16" id="KW-0325">Glycoprotein</keyword>
<keyword evidence="5" id="KW-0433">Leucine-rich repeat</keyword>
<dbReference type="InterPro" id="IPR055414">
    <property type="entry name" value="LRR_R13L4/SHOC2-like"/>
</dbReference>
<dbReference type="EMBL" id="JAGKQH010000001">
    <property type="protein sequence ID" value="KAG6607938.1"/>
    <property type="molecule type" value="Genomic_DNA"/>
</dbReference>
<keyword evidence="14 19" id="KW-0472">Membrane</keyword>
<dbReference type="FunFam" id="2.60.120.430:FF:000004">
    <property type="entry name" value="Putative leucine-rich repeat receptor-like serine/threonine-protein kinase"/>
    <property type="match status" value="2"/>
</dbReference>
<accession>A0AAV6P657</accession>